<dbReference type="PRINTS" id="PR00990">
    <property type="entry name" value="RIBOKINASE"/>
</dbReference>
<keyword evidence="2 9" id="KW-0479">Metal-binding</keyword>
<evidence type="ECO:0000313" key="12">
    <source>
        <dbReference type="Proteomes" id="UP001596356"/>
    </source>
</evidence>
<feature type="binding site" evidence="9">
    <location>
        <begin position="241"/>
        <end position="242"/>
    </location>
    <ligand>
        <name>ATP</name>
        <dbReference type="ChEBI" id="CHEBI:30616"/>
    </ligand>
</feature>
<comment type="activity regulation">
    <text evidence="9">Activated by a monovalent cation that binds near, but not in, the active site. The most likely occupant of the site in vivo is potassium. Ion binding induces a conformational change that may alter substrate affinity.</text>
</comment>
<keyword evidence="1 9" id="KW-0808">Transferase</keyword>
<dbReference type="PANTHER" id="PTHR10584:SF166">
    <property type="entry name" value="RIBOKINASE"/>
    <property type="match status" value="1"/>
</dbReference>
<protein>
    <recommendedName>
        <fullName evidence="9">Ribokinase</fullName>
        <shortName evidence="9">RK</shortName>
        <ecNumber evidence="9">2.7.1.15</ecNumber>
    </recommendedName>
</protein>
<dbReference type="Proteomes" id="UP001596356">
    <property type="component" value="Unassembled WGS sequence"/>
</dbReference>
<dbReference type="PANTHER" id="PTHR10584">
    <property type="entry name" value="SUGAR KINASE"/>
    <property type="match status" value="1"/>
</dbReference>
<keyword evidence="7 9" id="KW-0630">Potassium</keyword>
<feature type="binding site" evidence="9">
    <location>
        <begin position="210"/>
        <end position="215"/>
    </location>
    <ligand>
        <name>ATP</name>
        <dbReference type="ChEBI" id="CHEBI:30616"/>
    </ligand>
</feature>
<reference evidence="12" key="1">
    <citation type="journal article" date="2019" name="Int. J. Syst. Evol. Microbiol.">
        <title>The Global Catalogue of Microorganisms (GCM) 10K type strain sequencing project: providing services to taxonomists for standard genome sequencing and annotation.</title>
        <authorList>
            <consortium name="The Broad Institute Genomics Platform"/>
            <consortium name="The Broad Institute Genome Sequencing Center for Infectious Disease"/>
            <person name="Wu L."/>
            <person name="Ma J."/>
        </authorList>
    </citation>
    <scope>NUCLEOTIDE SEQUENCE [LARGE SCALE GENOMIC DNA]</scope>
    <source>
        <strain evidence="12">NBRC 106593</strain>
    </source>
</reference>
<feature type="binding site" evidence="9">
    <location>
        <begin position="12"/>
        <end position="14"/>
    </location>
    <ligand>
        <name>substrate</name>
    </ligand>
</feature>
<dbReference type="InterPro" id="IPR011611">
    <property type="entry name" value="PfkB_dom"/>
</dbReference>
<feature type="binding site" evidence="9">
    <location>
        <position position="134"/>
    </location>
    <ligand>
        <name>substrate</name>
    </ligand>
</feature>
<feature type="binding site" evidence="9">
    <location>
        <position position="238"/>
    </location>
    <ligand>
        <name>K(+)</name>
        <dbReference type="ChEBI" id="CHEBI:29103"/>
    </ligand>
</feature>
<dbReference type="InterPro" id="IPR002139">
    <property type="entry name" value="Ribo/fructo_kinase"/>
</dbReference>
<dbReference type="EMBL" id="JBHSWJ010000002">
    <property type="protein sequence ID" value="MFC6714942.1"/>
    <property type="molecule type" value="Genomic_DNA"/>
</dbReference>
<dbReference type="HAMAP" id="MF_01987">
    <property type="entry name" value="Ribokinase"/>
    <property type="match status" value="1"/>
</dbReference>
<evidence type="ECO:0000259" key="10">
    <source>
        <dbReference type="Pfam" id="PF00294"/>
    </source>
</evidence>
<feature type="domain" description="Carbohydrate kinase PfkB" evidence="10">
    <location>
        <begin position="3"/>
        <end position="283"/>
    </location>
</feature>
<dbReference type="InterPro" id="IPR029056">
    <property type="entry name" value="Ribokinase-like"/>
</dbReference>
<dbReference type="Gene3D" id="3.40.1190.20">
    <property type="match status" value="1"/>
</dbReference>
<evidence type="ECO:0000256" key="7">
    <source>
        <dbReference type="ARBA" id="ARBA00022958"/>
    </source>
</evidence>
<feature type="binding site" evidence="9">
    <location>
        <begin position="40"/>
        <end position="44"/>
    </location>
    <ligand>
        <name>substrate</name>
    </ligand>
</feature>
<organism evidence="11 12">
    <name type="scientific">Branchiibius cervicis</name>
    <dbReference type="NCBI Taxonomy" id="908252"/>
    <lineage>
        <taxon>Bacteria</taxon>
        <taxon>Bacillati</taxon>
        <taxon>Actinomycetota</taxon>
        <taxon>Actinomycetes</taxon>
        <taxon>Micrococcales</taxon>
        <taxon>Dermacoccaceae</taxon>
        <taxon>Branchiibius</taxon>
    </lineage>
</organism>
<evidence type="ECO:0000256" key="3">
    <source>
        <dbReference type="ARBA" id="ARBA00022741"/>
    </source>
</evidence>
<keyword evidence="4 9" id="KW-0418">Kinase</keyword>
<name>A0ABW2AV92_9MICO</name>
<feature type="active site" description="Proton acceptor" evidence="9">
    <location>
        <position position="242"/>
    </location>
</feature>
<comment type="cofactor">
    <cofactor evidence="9">
        <name>Mg(2+)</name>
        <dbReference type="ChEBI" id="CHEBI:18420"/>
    </cofactor>
    <text evidence="9">Requires a divalent cation, most likely magnesium in vivo, as an electrophilic catalyst to aid phosphoryl group transfer. It is the chelate of the metal and the nucleotide that is the actual substrate.</text>
</comment>
<dbReference type="RefSeq" id="WP_377823685.1">
    <property type="nucleotide sequence ID" value="NZ_JBHSWJ010000002.1"/>
</dbReference>
<dbReference type="InterPro" id="IPR011877">
    <property type="entry name" value="Ribokinase"/>
</dbReference>
<feature type="binding site" evidence="9">
    <location>
        <position position="272"/>
    </location>
    <ligand>
        <name>K(+)</name>
        <dbReference type="ChEBI" id="CHEBI:29103"/>
    </ligand>
</feature>
<comment type="pathway">
    <text evidence="9">Carbohydrate metabolism; D-ribose degradation; D-ribose 5-phosphate from beta-D-ribopyranose: step 2/2.</text>
</comment>
<comment type="caution">
    <text evidence="11">The sequence shown here is derived from an EMBL/GenBank/DDBJ whole genome shotgun (WGS) entry which is preliminary data.</text>
</comment>
<evidence type="ECO:0000256" key="1">
    <source>
        <dbReference type="ARBA" id="ARBA00022679"/>
    </source>
</evidence>
<proteinExistence type="inferred from homology"/>
<keyword evidence="5 9" id="KW-0067">ATP-binding</keyword>
<evidence type="ECO:0000256" key="4">
    <source>
        <dbReference type="ARBA" id="ARBA00022777"/>
    </source>
</evidence>
<feature type="binding site" evidence="9">
    <location>
        <position position="275"/>
    </location>
    <ligand>
        <name>K(+)</name>
        <dbReference type="ChEBI" id="CHEBI:29103"/>
    </ligand>
</feature>
<feature type="binding site" evidence="9">
    <location>
        <position position="281"/>
    </location>
    <ligand>
        <name>K(+)</name>
        <dbReference type="ChEBI" id="CHEBI:29103"/>
    </ligand>
</feature>
<dbReference type="GO" id="GO:0004747">
    <property type="term" value="F:ribokinase activity"/>
    <property type="evidence" value="ECO:0007669"/>
    <property type="project" value="UniProtKB-EC"/>
</dbReference>
<gene>
    <name evidence="9" type="primary">rbsK</name>
    <name evidence="11" type="ORF">ACFQBT_14440</name>
</gene>
<dbReference type="EC" id="2.7.1.15" evidence="9"/>
<keyword evidence="9" id="KW-0963">Cytoplasm</keyword>
<keyword evidence="6 9" id="KW-0460">Magnesium</keyword>
<sequence length="303" mass="29789">MSADVSVVGSINLDHTTVTSAFPGPGETILGESVATSVGGKGANQAVAAALAGAHVSIVGSVGSDPDGDRALAALSAAGVSVDRVRRCDDVPTGTAWITVADGENKIIVVPGANEDVTIDGADTEASVTLCQLEIPMDVVASAAGRAGLFILNAAPATEITPALLRQCDVLVVNEHELATITSELIGSVNSIVTASRSLLDAGVRAVITTVGAQGAVLCQPGGASLTAAPRVPVVDTTGAGDAFCGVLAARLAAGDVLSVAVKWGVAAGSHAVQAPSAQSSYPDGAQLKAAVEAIAPAKELTS</sequence>
<comment type="catalytic activity">
    <reaction evidence="9">
        <text>D-ribose + ATP = D-ribose 5-phosphate + ADP + H(+)</text>
        <dbReference type="Rhea" id="RHEA:13697"/>
        <dbReference type="ChEBI" id="CHEBI:15378"/>
        <dbReference type="ChEBI" id="CHEBI:30616"/>
        <dbReference type="ChEBI" id="CHEBI:47013"/>
        <dbReference type="ChEBI" id="CHEBI:78346"/>
        <dbReference type="ChEBI" id="CHEBI:456216"/>
        <dbReference type="EC" id="2.7.1.15"/>
    </reaction>
</comment>
<accession>A0ABW2AV92</accession>
<comment type="function">
    <text evidence="9">Catalyzes the phosphorylation of ribose at O-5 in a reaction requiring ATP and magnesium. The resulting D-ribose-5-phosphate can then be used either for sythesis of nucleotides, histidine, and tryptophan, or as a component of the pentose phosphate pathway.</text>
</comment>
<evidence type="ECO:0000256" key="9">
    <source>
        <dbReference type="HAMAP-Rule" id="MF_01987"/>
    </source>
</evidence>
<evidence type="ECO:0000256" key="2">
    <source>
        <dbReference type="ARBA" id="ARBA00022723"/>
    </source>
</evidence>
<dbReference type="SUPFAM" id="SSF53613">
    <property type="entry name" value="Ribokinase-like"/>
    <property type="match status" value="1"/>
</dbReference>
<evidence type="ECO:0000256" key="6">
    <source>
        <dbReference type="ARBA" id="ARBA00022842"/>
    </source>
</evidence>
<keyword evidence="8 9" id="KW-0119">Carbohydrate metabolism</keyword>
<comment type="subcellular location">
    <subcellularLocation>
        <location evidence="9">Cytoplasm</location>
    </subcellularLocation>
</comment>
<comment type="similarity">
    <text evidence="9">Belongs to the carbohydrate kinase PfkB family. Ribokinase subfamily.</text>
</comment>
<evidence type="ECO:0000256" key="8">
    <source>
        <dbReference type="ARBA" id="ARBA00023277"/>
    </source>
</evidence>
<feature type="binding site" evidence="9">
    <location>
        <position position="174"/>
    </location>
    <ligand>
        <name>ATP</name>
        <dbReference type="ChEBI" id="CHEBI:30616"/>
    </ligand>
</feature>
<feature type="binding site" evidence="9">
    <location>
        <position position="236"/>
    </location>
    <ligand>
        <name>K(+)</name>
        <dbReference type="ChEBI" id="CHEBI:29103"/>
    </ligand>
</feature>
<keyword evidence="3 9" id="KW-0547">Nucleotide-binding</keyword>
<keyword evidence="12" id="KW-1185">Reference proteome</keyword>
<comment type="caution">
    <text evidence="9">Lacks conserved residue(s) required for the propagation of feature annotation.</text>
</comment>
<dbReference type="Pfam" id="PF00294">
    <property type="entry name" value="PfkB"/>
    <property type="match status" value="1"/>
</dbReference>
<evidence type="ECO:0000256" key="5">
    <source>
        <dbReference type="ARBA" id="ARBA00022840"/>
    </source>
</evidence>
<feature type="binding site" evidence="9">
    <location>
        <position position="242"/>
    </location>
    <ligand>
        <name>substrate</name>
    </ligand>
</feature>
<dbReference type="CDD" id="cd01174">
    <property type="entry name" value="ribokinase"/>
    <property type="match status" value="1"/>
</dbReference>
<evidence type="ECO:0000313" key="11">
    <source>
        <dbReference type="EMBL" id="MFC6714942.1"/>
    </source>
</evidence>
<comment type="subunit">
    <text evidence="9">Homodimer.</text>
</comment>